<name>A0ABS6G7E7_9FIRM</name>
<dbReference type="InterPro" id="IPR050256">
    <property type="entry name" value="Glycosyltransferase_2"/>
</dbReference>
<dbReference type="RefSeq" id="WP_216418371.1">
    <property type="nucleotide sequence ID" value="NZ_JAHLQK010000005.1"/>
</dbReference>
<dbReference type="PANTHER" id="PTHR48090:SF7">
    <property type="entry name" value="RFBJ PROTEIN"/>
    <property type="match status" value="1"/>
</dbReference>
<accession>A0ABS6G7E7</accession>
<dbReference type="Pfam" id="PF00535">
    <property type="entry name" value="Glycos_transf_2"/>
    <property type="match status" value="1"/>
</dbReference>
<evidence type="ECO:0000313" key="3">
    <source>
        <dbReference type="Proteomes" id="UP000779508"/>
    </source>
</evidence>
<dbReference type="InterPro" id="IPR001173">
    <property type="entry name" value="Glyco_trans_2-like"/>
</dbReference>
<protein>
    <submittedName>
        <fullName evidence="2">Glycosyltransferase family 2 protein</fullName>
    </submittedName>
</protein>
<proteinExistence type="predicted"/>
<dbReference type="PANTHER" id="PTHR48090">
    <property type="entry name" value="UNDECAPRENYL-PHOSPHATE 4-DEOXY-4-FORMAMIDO-L-ARABINOSE TRANSFERASE-RELATED"/>
    <property type="match status" value="1"/>
</dbReference>
<dbReference type="EMBL" id="JAHLQK010000005">
    <property type="protein sequence ID" value="MBU5677548.1"/>
    <property type="molecule type" value="Genomic_DNA"/>
</dbReference>
<comment type="caution">
    <text evidence="2">The sequence shown here is derived from an EMBL/GenBank/DDBJ whole genome shotgun (WGS) entry which is preliminary data.</text>
</comment>
<dbReference type="CDD" id="cd04179">
    <property type="entry name" value="DPM_DPG-synthase_like"/>
    <property type="match status" value="1"/>
</dbReference>
<dbReference type="Proteomes" id="UP000779508">
    <property type="component" value="Unassembled WGS sequence"/>
</dbReference>
<keyword evidence="3" id="KW-1185">Reference proteome</keyword>
<gene>
    <name evidence="2" type="ORF">KQI88_14080</name>
</gene>
<organism evidence="2 3">
    <name type="scientific">Alkaliphilus flagellatus</name>
    <dbReference type="NCBI Taxonomy" id="2841507"/>
    <lineage>
        <taxon>Bacteria</taxon>
        <taxon>Bacillati</taxon>
        <taxon>Bacillota</taxon>
        <taxon>Clostridia</taxon>
        <taxon>Peptostreptococcales</taxon>
        <taxon>Natronincolaceae</taxon>
        <taxon>Alkaliphilus</taxon>
    </lineage>
</organism>
<sequence length="232" mass="26058">MNKIVSVIVPAYNEENRIKSTLLALKEIDHIQHIYVIDDGSTDSTYISASSVSDVNVVRQPLNKGKGQALYEGLRLALNNSDIIVFADADLQESAKDVEKLIFPILENKADVTIAKFPSAKRKGGFGFVKKLAREGVYINTGVKIDTVLSGQRAFKREVLEQINYSYTGYGVELGMTIDILNKGYNIMEVDVNMYHNETGRDLSGFIHRGKQFWQILMVLVPKTITTKLKRR</sequence>
<evidence type="ECO:0000313" key="2">
    <source>
        <dbReference type="EMBL" id="MBU5677548.1"/>
    </source>
</evidence>
<evidence type="ECO:0000259" key="1">
    <source>
        <dbReference type="Pfam" id="PF00535"/>
    </source>
</evidence>
<feature type="domain" description="Glycosyltransferase 2-like" evidence="1">
    <location>
        <begin position="6"/>
        <end position="162"/>
    </location>
</feature>
<reference evidence="2 3" key="1">
    <citation type="submission" date="2021-06" db="EMBL/GenBank/DDBJ databases">
        <authorList>
            <person name="Sun Q."/>
            <person name="Li D."/>
        </authorList>
    </citation>
    <scope>NUCLEOTIDE SEQUENCE [LARGE SCALE GENOMIC DNA]</scope>
    <source>
        <strain evidence="2 3">MSJ-5</strain>
    </source>
</reference>